<keyword evidence="4" id="KW-0378">Hydrolase</keyword>
<feature type="domain" description="SH3b" evidence="9">
    <location>
        <begin position="38"/>
        <end position="81"/>
    </location>
</feature>
<reference evidence="10 11" key="1">
    <citation type="submission" date="2021-03" db="EMBL/GenBank/DDBJ databases">
        <title>Lysobacter sp. nov. isolated from soil of gangwondo yeongwol, south Korea.</title>
        <authorList>
            <person name="Kim K.R."/>
            <person name="Kim K.H."/>
            <person name="Jeon C.O."/>
        </authorList>
    </citation>
    <scope>NUCLEOTIDE SEQUENCE [LARGE SCALE GENOMIC DNA]</scope>
    <source>
        <strain evidence="10 11">R19</strain>
    </source>
</reference>
<dbReference type="KEGG" id="lsf:I8J32_010525"/>
<evidence type="ECO:0000259" key="8">
    <source>
        <dbReference type="Pfam" id="PF01435"/>
    </source>
</evidence>
<comment type="cofactor">
    <cofactor evidence="1">
        <name>Zn(2+)</name>
        <dbReference type="ChEBI" id="CHEBI:29105"/>
    </cofactor>
</comment>
<dbReference type="RefSeq" id="WP_200611851.1">
    <property type="nucleotide sequence ID" value="NZ_CP071518.1"/>
</dbReference>
<dbReference type="GO" id="GO:0046872">
    <property type="term" value="F:metal ion binding"/>
    <property type="evidence" value="ECO:0007669"/>
    <property type="project" value="UniProtKB-KW"/>
</dbReference>
<dbReference type="InterPro" id="IPR001915">
    <property type="entry name" value="Peptidase_M48"/>
</dbReference>
<dbReference type="PANTHER" id="PTHR22726:SF1">
    <property type="entry name" value="METALLOENDOPEPTIDASE OMA1, MITOCHONDRIAL"/>
    <property type="match status" value="1"/>
</dbReference>
<name>A0A975ARR7_9GAMM</name>
<protein>
    <submittedName>
        <fullName evidence="10">M48 family metalloprotease</fullName>
    </submittedName>
</protein>
<evidence type="ECO:0000256" key="2">
    <source>
        <dbReference type="ARBA" id="ARBA00022670"/>
    </source>
</evidence>
<keyword evidence="2" id="KW-0645">Protease</keyword>
<keyword evidence="3" id="KW-0479">Metal-binding</keyword>
<evidence type="ECO:0000256" key="3">
    <source>
        <dbReference type="ARBA" id="ARBA00022723"/>
    </source>
</evidence>
<keyword evidence="7" id="KW-0732">Signal</keyword>
<keyword evidence="11" id="KW-1185">Reference proteome</keyword>
<evidence type="ECO:0000256" key="1">
    <source>
        <dbReference type="ARBA" id="ARBA00001947"/>
    </source>
</evidence>
<dbReference type="InterPro" id="IPR003646">
    <property type="entry name" value="SH3-like_bac-type"/>
</dbReference>
<dbReference type="EMBL" id="CP071518">
    <property type="protein sequence ID" value="QSX77230.1"/>
    <property type="molecule type" value="Genomic_DNA"/>
</dbReference>
<feature type="chain" id="PRO_5038122551" evidence="7">
    <location>
        <begin position="25"/>
        <end position="445"/>
    </location>
</feature>
<dbReference type="AlphaFoldDB" id="A0A975ARR7"/>
<dbReference type="PANTHER" id="PTHR22726">
    <property type="entry name" value="METALLOENDOPEPTIDASE OMA1"/>
    <property type="match status" value="1"/>
</dbReference>
<dbReference type="Proteomes" id="UP000639274">
    <property type="component" value="Chromosome"/>
</dbReference>
<dbReference type="Pfam" id="PF01435">
    <property type="entry name" value="Peptidase_M48"/>
    <property type="match status" value="1"/>
</dbReference>
<dbReference type="GO" id="GO:0051603">
    <property type="term" value="P:proteolysis involved in protein catabolic process"/>
    <property type="evidence" value="ECO:0007669"/>
    <property type="project" value="TreeGrafter"/>
</dbReference>
<sequence>MRAAFHRLSFIVPLSLALSVAALAAAAGATAVVHKPAVEVKSAPDFGSTTVTTLKRDQKITVAGQQGLWFKVETAGGAGFVRVNDVRMSTGTAAKGGKGGLFKNMAGAGQVKETAGVRGLNENDLKVASFNAQEFAELEANRVAPQAAAQHAKGHGLKTRKVEYAAEFKPNAKAGKGSASQAQKRGGLSALRGVLGAIGVGGTAGSAIDVASATTGKSEAEQSAEELALGPEIAGRVLGAANLVDDPAAQERVNRIGRWVASQTTRPDLPWSFGVIKTGDINAFAAPGGYILITQGLYELLDTDDEVAAVLGHEISHAVQRDHYNVIQKQHSTAELKDIAASNVTVGGGVAGSMVKDYVARFGASVLMQRLDQDVEYRSDEAAEIYLARAGYDPLALYMVLQKMAARGSAKGNLEQLYKTHPSLEARMDSLDGRSAKVAGYTASK</sequence>
<dbReference type="InterPro" id="IPR051156">
    <property type="entry name" value="Mito/Outer_Membr_Metalloprot"/>
</dbReference>
<keyword evidence="5" id="KW-0862">Zinc</keyword>
<feature type="signal peptide" evidence="7">
    <location>
        <begin position="1"/>
        <end position="24"/>
    </location>
</feature>
<evidence type="ECO:0000256" key="4">
    <source>
        <dbReference type="ARBA" id="ARBA00022801"/>
    </source>
</evidence>
<keyword evidence="6 10" id="KW-0482">Metalloprotease</keyword>
<dbReference type="GO" id="GO:0016020">
    <property type="term" value="C:membrane"/>
    <property type="evidence" value="ECO:0007669"/>
    <property type="project" value="TreeGrafter"/>
</dbReference>
<dbReference type="Gene3D" id="2.30.30.40">
    <property type="entry name" value="SH3 Domains"/>
    <property type="match status" value="1"/>
</dbReference>
<evidence type="ECO:0000256" key="5">
    <source>
        <dbReference type="ARBA" id="ARBA00022833"/>
    </source>
</evidence>
<evidence type="ECO:0000256" key="7">
    <source>
        <dbReference type="SAM" id="SignalP"/>
    </source>
</evidence>
<evidence type="ECO:0000313" key="11">
    <source>
        <dbReference type="Proteomes" id="UP000639274"/>
    </source>
</evidence>
<dbReference type="Pfam" id="PF08239">
    <property type="entry name" value="SH3_3"/>
    <property type="match status" value="1"/>
</dbReference>
<dbReference type="GO" id="GO:0004222">
    <property type="term" value="F:metalloendopeptidase activity"/>
    <property type="evidence" value="ECO:0007669"/>
    <property type="project" value="InterPro"/>
</dbReference>
<feature type="domain" description="Peptidase M48" evidence="8">
    <location>
        <begin position="248"/>
        <end position="434"/>
    </location>
</feature>
<organism evidence="10 11">
    <name type="scientific">Agrilutibacter solisilvae</name>
    <dbReference type="NCBI Taxonomy" id="2763317"/>
    <lineage>
        <taxon>Bacteria</taxon>
        <taxon>Pseudomonadati</taxon>
        <taxon>Pseudomonadota</taxon>
        <taxon>Gammaproteobacteria</taxon>
        <taxon>Lysobacterales</taxon>
        <taxon>Lysobacteraceae</taxon>
        <taxon>Agrilutibacter</taxon>
    </lineage>
</organism>
<accession>A0A975ARR7</accession>
<gene>
    <name evidence="10" type="ORF">I8J32_010525</name>
</gene>
<dbReference type="Gene3D" id="3.30.2010.10">
    <property type="entry name" value="Metalloproteases ('zincins'), catalytic domain"/>
    <property type="match status" value="1"/>
</dbReference>
<proteinExistence type="predicted"/>
<evidence type="ECO:0000256" key="6">
    <source>
        <dbReference type="ARBA" id="ARBA00023049"/>
    </source>
</evidence>
<evidence type="ECO:0000259" key="9">
    <source>
        <dbReference type="Pfam" id="PF08239"/>
    </source>
</evidence>
<evidence type="ECO:0000313" key="10">
    <source>
        <dbReference type="EMBL" id="QSX77230.1"/>
    </source>
</evidence>